<sequence length="697" mass="76573">MSDERTLLEELAEACGVSTQWWDWQGERRAVPASSLRAVLSAMGEETDDENALAASLERARTLPWRRTLPPTVVQRAGETTRVLVHLHHGSAVTLSVRCEGGDRRLLEQVEHTVEPREIDGQWIGEAAFELPADLPLGWHALVAEPESAPLLPGSERGVLVTVPTRLELPQIVQEEPRGGLLTQLYQVRSRGSQGIGDLGDLVTLGEWAAREHGHDFVLVNPLHAAEPVAPMEPSPYLPTSRRFVNPIYIDLRDLPDADALPGAARAEIAELAARGQALNDTDSIDRDAVWDVKRRALRIAFRHLGPHHDAHVAALREEEGSALLDFATWCSIAAVHGTQWESDWPAELHDPGSAAVEAHQRAHEEEIAFTIWLQWLVRHQLAGAREALRAGGMGIGLVGDLAVGIHPEGADSWALQDVLARGIAVGAPPDQFNQLGQNWSQPPWRPDRLAQVGYAPFRDMLRAVLRDAGGLRVDHIIGLFRLWWVPEGHEPGEGAYVRYDHEALIGILALEAARAGALVIGEDLGVVEPWVREHLVERGVLGTSVMWFEWADGRPRPPEDYRELCLATVTTHDIPPSAGYLALEHVAIRERLSLLTRPVEEETAAEEGNILAMREALTERGLLESPFACVDAVVAAMHAWLALTPARLHGYALTDLVGDVRAINQPGTDEEYPNWRLPLAGPDRVPLLLEDVVSGP</sequence>
<evidence type="ECO:0000256" key="1">
    <source>
        <dbReference type="ARBA" id="ARBA00000439"/>
    </source>
</evidence>
<evidence type="ECO:0000313" key="12">
    <source>
        <dbReference type="EMBL" id="NYF97533.1"/>
    </source>
</evidence>
<dbReference type="Pfam" id="PF02446">
    <property type="entry name" value="Glyco_hydro_77"/>
    <property type="match status" value="1"/>
</dbReference>
<gene>
    <name evidence="12" type="ORF">BJY20_000925</name>
</gene>
<dbReference type="GO" id="GO:0004134">
    <property type="term" value="F:4-alpha-glucanotransferase activity"/>
    <property type="evidence" value="ECO:0007669"/>
    <property type="project" value="UniProtKB-EC"/>
</dbReference>
<feature type="domain" description="MalQ N-terminal beta-sandwich" evidence="11">
    <location>
        <begin position="69"/>
        <end position="148"/>
    </location>
</feature>
<keyword evidence="5 10" id="KW-0328">Glycosyltransferase</keyword>
<evidence type="ECO:0000256" key="2">
    <source>
        <dbReference type="ARBA" id="ARBA00005684"/>
    </source>
</evidence>
<reference evidence="12 13" key="1">
    <citation type="submission" date="2020-07" db="EMBL/GenBank/DDBJ databases">
        <title>Sequencing the genomes of 1000 actinobacteria strains.</title>
        <authorList>
            <person name="Klenk H.-P."/>
        </authorList>
    </citation>
    <scope>NUCLEOTIDE SEQUENCE [LARGE SCALE GENOMIC DNA]</scope>
    <source>
        <strain evidence="12 13">DSM 26154</strain>
    </source>
</reference>
<dbReference type="PANTHER" id="PTHR32438:SF5">
    <property type="entry name" value="4-ALPHA-GLUCANOTRANSFERASE DPE1, CHLOROPLASTIC_AMYLOPLASTIC"/>
    <property type="match status" value="1"/>
</dbReference>
<comment type="catalytic activity">
    <reaction evidence="1 10">
        <text>Transfers a segment of a (1-&gt;4)-alpha-D-glucan to a new position in an acceptor, which may be glucose or a (1-&gt;4)-alpha-D-glucan.</text>
        <dbReference type="EC" id="2.4.1.25"/>
    </reaction>
</comment>
<evidence type="ECO:0000256" key="5">
    <source>
        <dbReference type="ARBA" id="ARBA00022676"/>
    </source>
</evidence>
<evidence type="ECO:0000256" key="10">
    <source>
        <dbReference type="RuleBase" id="RU361207"/>
    </source>
</evidence>
<protein>
    <recommendedName>
        <fullName evidence="4 10">4-alpha-glucanotransferase</fullName>
        <ecNumber evidence="3 10">2.4.1.25</ecNumber>
    </recommendedName>
    <alternativeName>
        <fullName evidence="8 10">Amylomaltase</fullName>
    </alternativeName>
    <alternativeName>
        <fullName evidence="9 10">Disproportionating enzyme</fullName>
    </alternativeName>
</protein>
<evidence type="ECO:0000313" key="13">
    <source>
        <dbReference type="Proteomes" id="UP000554054"/>
    </source>
</evidence>
<dbReference type="InterPro" id="IPR017853">
    <property type="entry name" value="GH"/>
</dbReference>
<dbReference type="EMBL" id="JACCAE010000001">
    <property type="protein sequence ID" value="NYF97533.1"/>
    <property type="molecule type" value="Genomic_DNA"/>
</dbReference>
<keyword evidence="6 10" id="KW-0808">Transferase</keyword>
<dbReference type="RefSeq" id="WP_185990455.1">
    <property type="nucleotide sequence ID" value="NZ_JACCAE010000001.1"/>
</dbReference>
<dbReference type="InterPro" id="IPR003385">
    <property type="entry name" value="Glyco_hydro_77"/>
</dbReference>
<dbReference type="AlphaFoldDB" id="A0A852VS59"/>
<comment type="similarity">
    <text evidence="2 10">Belongs to the disproportionating enzyme family.</text>
</comment>
<comment type="caution">
    <text evidence="12">The sequence shown here is derived from an EMBL/GenBank/DDBJ whole genome shotgun (WGS) entry which is preliminary data.</text>
</comment>
<evidence type="ECO:0000259" key="11">
    <source>
        <dbReference type="Pfam" id="PF21226"/>
    </source>
</evidence>
<keyword evidence="13" id="KW-1185">Reference proteome</keyword>
<evidence type="ECO:0000256" key="9">
    <source>
        <dbReference type="ARBA" id="ARBA00031501"/>
    </source>
</evidence>
<evidence type="ECO:0000256" key="3">
    <source>
        <dbReference type="ARBA" id="ARBA00012560"/>
    </source>
</evidence>
<dbReference type="GO" id="GO:0005975">
    <property type="term" value="P:carbohydrate metabolic process"/>
    <property type="evidence" value="ECO:0007669"/>
    <property type="project" value="InterPro"/>
</dbReference>
<accession>A0A852VS59</accession>
<dbReference type="Proteomes" id="UP000554054">
    <property type="component" value="Unassembled WGS sequence"/>
</dbReference>
<dbReference type="InterPro" id="IPR048458">
    <property type="entry name" value="MalQ_N"/>
</dbReference>
<dbReference type="SUPFAM" id="SSF51445">
    <property type="entry name" value="(Trans)glycosidases"/>
    <property type="match status" value="1"/>
</dbReference>
<proteinExistence type="inferred from homology"/>
<name>A0A852VS59_9MICO</name>
<keyword evidence="7 10" id="KW-0119">Carbohydrate metabolism</keyword>
<evidence type="ECO:0000256" key="4">
    <source>
        <dbReference type="ARBA" id="ARBA00020295"/>
    </source>
</evidence>
<organism evidence="12 13">
    <name type="scientific">Janibacter cremeus</name>
    <dbReference type="NCBI Taxonomy" id="1285192"/>
    <lineage>
        <taxon>Bacteria</taxon>
        <taxon>Bacillati</taxon>
        <taxon>Actinomycetota</taxon>
        <taxon>Actinomycetes</taxon>
        <taxon>Micrococcales</taxon>
        <taxon>Intrasporangiaceae</taxon>
        <taxon>Janibacter</taxon>
    </lineage>
</organism>
<evidence type="ECO:0000256" key="8">
    <source>
        <dbReference type="ARBA" id="ARBA00031423"/>
    </source>
</evidence>
<dbReference type="Pfam" id="PF21226">
    <property type="entry name" value="MalQ_N"/>
    <property type="match status" value="1"/>
</dbReference>
<dbReference type="NCBIfam" id="TIGR00217">
    <property type="entry name" value="malQ"/>
    <property type="match status" value="1"/>
</dbReference>
<evidence type="ECO:0000256" key="6">
    <source>
        <dbReference type="ARBA" id="ARBA00022679"/>
    </source>
</evidence>
<dbReference type="Gene3D" id="3.20.20.80">
    <property type="entry name" value="Glycosidases"/>
    <property type="match status" value="1"/>
</dbReference>
<evidence type="ECO:0000256" key="7">
    <source>
        <dbReference type="ARBA" id="ARBA00023277"/>
    </source>
</evidence>
<dbReference type="EC" id="2.4.1.25" evidence="3 10"/>
<dbReference type="PANTHER" id="PTHR32438">
    <property type="entry name" value="4-ALPHA-GLUCANOTRANSFERASE DPE1, CHLOROPLASTIC/AMYLOPLASTIC"/>
    <property type="match status" value="1"/>
</dbReference>